<keyword evidence="1" id="KW-0812">Transmembrane</keyword>
<dbReference type="Pfam" id="PF14087">
    <property type="entry name" value="DUF4267"/>
    <property type="match status" value="1"/>
</dbReference>
<organism evidence="2 3">
    <name type="scientific">Botrytis hyacinthi</name>
    <dbReference type="NCBI Taxonomy" id="278943"/>
    <lineage>
        <taxon>Eukaryota</taxon>
        <taxon>Fungi</taxon>
        <taxon>Dikarya</taxon>
        <taxon>Ascomycota</taxon>
        <taxon>Pezizomycotina</taxon>
        <taxon>Leotiomycetes</taxon>
        <taxon>Helotiales</taxon>
        <taxon>Sclerotiniaceae</taxon>
        <taxon>Botrytis</taxon>
    </lineage>
</organism>
<keyword evidence="1" id="KW-0472">Membrane</keyword>
<evidence type="ECO:0000256" key="1">
    <source>
        <dbReference type="SAM" id="Phobius"/>
    </source>
</evidence>
<feature type="transmembrane region" description="Helical" evidence="1">
    <location>
        <begin position="148"/>
        <end position="169"/>
    </location>
</feature>
<evidence type="ECO:0000313" key="2">
    <source>
        <dbReference type="EMBL" id="TGO42427.1"/>
    </source>
</evidence>
<sequence length="171" mass="18563">MSLLSFSWVDYKVQILTWSSFRPSEFNNQPRKPLQRRFQMATSTLLLLFKSISIIFGVSTVITGIQALLNPIAFSKTFGITVPKEKDTPILRSYITLMATRQLATGTSVLLLARIGHYISVAYILMVAGIIVAGTDGVFIAKNGSVKMGIVHAGPGFVIAAVAAATIWLEG</sequence>
<evidence type="ECO:0008006" key="4">
    <source>
        <dbReference type="Google" id="ProtNLM"/>
    </source>
</evidence>
<dbReference type="Proteomes" id="UP000297814">
    <property type="component" value="Unassembled WGS sequence"/>
</dbReference>
<keyword evidence="1" id="KW-1133">Transmembrane helix</keyword>
<gene>
    <name evidence="2" type="ORF">BHYA_0008g00170</name>
</gene>
<proteinExistence type="predicted"/>
<dbReference type="AlphaFoldDB" id="A0A4Z1HBL4"/>
<name>A0A4Z1HBL4_9HELO</name>
<comment type="caution">
    <text evidence="2">The sequence shown here is derived from an EMBL/GenBank/DDBJ whole genome shotgun (WGS) entry which is preliminary data.</text>
</comment>
<protein>
    <recommendedName>
        <fullName evidence="4">DUF4267 domain-containing protein</fullName>
    </recommendedName>
</protein>
<dbReference type="EMBL" id="PQXK01000008">
    <property type="protein sequence ID" value="TGO42427.1"/>
    <property type="molecule type" value="Genomic_DNA"/>
</dbReference>
<dbReference type="InterPro" id="IPR025363">
    <property type="entry name" value="DUF4267"/>
</dbReference>
<feature type="transmembrane region" description="Helical" evidence="1">
    <location>
        <begin position="118"/>
        <end position="141"/>
    </location>
</feature>
<evidence type="ECO:0000313" key="3">
    <source>
        <dbReference type="Proteomes" id="UP000297814"/>
    </source>
</evidence>
<reference evidence="2 3" key="1">
    <citation type="submission" date="2017-12" db="EMBL/GenBank/DDBJ databases">
        <title>Comparative genomics of Botrytis spp.</title>
        <authorList>
            <person name="Valero-Jimenez C.A."/>
            <person name="Tapia P."/>
            <person name="Veloso J."/>
            <person name="Silva-Moreno E."/>
            <person name="Staats M."/>
            <person name="Valdes J.H."/>
            <person name="Van Kan J.A.L."/>
        </authorList>
    </citation>
    <scope>NUCLEOTIDE SEQUENCE [LARGE SCALE GENOMIC DNA]</scope>
    <source>
        <strain evidence="2 3">Bh0001</strain>
    </source>
</reference>
<keyword evidence="3" id="KW-1185">Reference proteome</keyword>
<accession>A0A4Z1HBL4</accession>
<feature type="transmembrane region" description="Helical" evidence="1">
    <location>
        <begin position="45"/>
        <end position="69"/>
    </location>
</feature>